<dbReference type="STRING" id="3827.A0A1S2Y426"/>
<dbReference type="KEGG" id="cam:101510705"/>
<dbReference type="Proteomes" id="UP000087171">
    <property type="component" value="Chromosome Ca4"/>
</dbReference>
<dbReference type="eggNOG" id="KOG2344">
    <property type="taxonomic scope" value="Eukaryota"/>
</dbReference>
<comment type="function">
    <text evidence="3">Component of the exocyst complex.</text>
</comment>
<dbReference type="PaxDb" id="3827-XP_004498988.1"/>
<evidence type="ECO:0000313" key="6">
    <source>
        <dbReference type="Proteomes" id="UP000087171"/>
    </source>
</evidence>
<dbReference type="GeneID" id="101510705"/>
<dbReference type="GO" id="GO:0000145">
    <property type="term" value="C:exocyst"/>
    <property type="evidence" value="ECO:0007669"/>
    <property type="project" value="InterPro"/>
</dbReference>
<accession>A0A1S2Y426</accession>
<sequence length="704" mass="81329">MALVMVPQTNDVENATIMKLESAYSDLESLLEASKEMEQNIETMETRFDLLQGSITTSSRKINPLQSLSMSRKALDTRINRAISPALALLETFKLTESLQNNLLNLSSKLSLEKTHQKRLQKLLDYMDCVDQLNEAINSICEVVEPVIMRLQEVVEFISRTKAADSYRTQRLREALITLKALYETEVDEMRFEGLLDQALLHMQDEFEALLLKLKHRKLGDMSHMQNVGNDSDEHFNVSLELGSELEIEVLRRISNTLAANDCLDICIDIYVKVRYKRAAKALMKLSPDYLRTYTPEGIDEMEWENLETAITLWTQHFEVATKKVLLSEKNLSESVLGEIIDGLIYPECFVKISDKIMAVFFRFGEGVARSNKEPQKLFKLLDMFESLEKLKPHVLEIFEGESGEDICRRFRELEKLIVDASSKVFWEFGLQIEGNVDGLLQPLQNGSVPKIVRYAVNYLKYLSTVNYRTTMANVLRTEQKWKNEFLLSSKLETDEDLLKLAICNVMEALQRNIDSKRLSCKDKILVHVFMMNTYWYIYMRTKNTELCDLLGEKYMKENYKAVAEESAYLYQKQAWLVLVKILDIDEELMEQKQGREKSIGRLVSEKIDTFLKCLSEICERHRSFYSITDVDLREQMRDATVKLVVPIYAEFLECYSGLLQRKVYPSSQRLQGLVGKAFASTNDLNFNGGRNSGSLERDIKQSR</sequence>
<name>A0A1S2Y426_CICAR</name>
<dbReference type="OrthoDB" id="1922221at2759"/>
<organism evidence="6 7">
    <name type="scientific">Cicer arietinum</name>
    <name type="common">Chickpea</name>
    <name type="synonym">Garbanzo</name>
    <dbReference type="NCBI Taxonomy" id="3827"/>
    <lineage>
        <taxon>Eukaryota</taxon>
        <taxon>Viridiplantae</taxon>
        <taxon>Streptophyta</taxon>
        <taxon>Embryophyta</taxon>
        <taxon>Tracheophyta</taxon>
        <taxon>Spermatophyta</taxon>
        <taxon>Magnoliopsida</taxon>
        <taxon>eudicotyledons</taxon>
        <taxon>Gunneridae</taxon>
        <taxon>Pentapetalae</taxon>
        <taxon>rosids</taxon>
        <taxon>fabids</taxon>
        <taxon>Fabales</taxon>
        <taxon>Fabaceae</taxon>
        <taxon>Papilionoideae</taxon>
        <taxon>50 kb inversion clade</taxon>
        <taxon>NPAAA clade</taxon>
        <taxon>Hologalegina</taxon>
        <taxon>IRL clade</taxon>
        <taxon>Cicereae</taxon>
        <taxon>Cicer</taxon>
    </lineage>
</organism>
<reference evidence="7" key="2">
    <citation type="submission" date="2025-08" db="UniProtKB">
        <authorList>
            <consortium name="RefSeq"/>
        </authorList>
    </citation>
    <scope>IDENTIFICATION</scope>
    <source>
        <tissue evidence="7">Etiolated seedlings</tissue>
    </source>
</reference>
<dbReference type="PANTHER" id="PTHR12542:SF90">
    <property type="entry name" value="EXOCYST COMPLEX COMPONENT EXO70I"/>
    <property type="match status" value="1"/>
</dbReference>
<keyword evidence="2 3" id="KW-0813">Transport</keyword>
<dbReference type="PANTHER" id="PTHR12542">
    <property type="entry name" value="EXOCYST COMPLEX PROTEIN EXO70"/>
    <property type="match status" value="1"/>
</dbReference>
<feature type="coiled-coil region" evidence="4">
    <location>
        <begin position="17"/>
        <end position="47"/>
    </location>
</feature>
<keyword evidence="4" id="KW-0175">Coiled coil</keyword>
<evidence type="ECO:0000313" key="7">
    <source>
        <dbReference type="RefSeq" id="XP_004498988.1"/>
    </source>
</evidence>
<keyword evidence="3" id="KW-0653">Protein transport</keyword>
<dbReference type="InterPro" id="IPR016159">
    <property type="entry name" value="Cullin_repeat-like_dom_sf"/>
</dbReference>
<dbReference type="GO" id="GO:0005546">
    <property type="term" value="F:phosphatidylinositol-4,5-bisphosphate binding"/>
    <property type="evidence" value="ECO:0007669"/>
    <property type="project" value="InterPro"/>
</dbReference>
<protein>
    <recommendedName>
        <fullName evidence="3">Exocyst subunit Exo70 family protein</fullName>
    </recommendedName>
</protein>
<dbReference type="Gene3D" id="1.20.1280.170">
    <property type="entry name" value="Exocyst complex component Exo70"/>
    <property type="match status" value="1"/>
</dbReference>
<evidence type="ECO:0000256" key="1">
    <source>
        <dbReference type="ARBA" id="ARBA00006756"/>
    </source>
</evidence>
<evidence type="ECO:0000256" key="4">
    <source>
        <dbReference type="SAM" id="Coils"/>
    </source>
</evidence>
<gene>
    <name evidence="7" type="primary">LOC101510705</name>
</gene>
<dbReference type="InterPro" id="IPR046364">
    <property type="entry name" value="Exo70_C"/>
</dbReference>
<proteinExistence type="inferred from homology"/>
<dbReference type="InterPro" id="IPR004140">
    <property type="entry name" value="Exo70"/>
</dbReference>
<dbReference type="Pfam" id="PF03081">
    <property type="entry name" value="Exo70_C"/>
    <property type="match status" value="1"/>
</dbReference>
<comment type="similarity">
    <text evidence="1 3">Belongs to the EXO70 family.</text>
</comment>
<evidence type="ECO:0000259" key="5">
    <source>
        <dbReference type="Pfam" id="PF03081"/>
    </source>
</evidence>
<dbReference type="RefSeq" id="XP_004498988.1">
    <property type="nucleotide sequence ID" value="XM_004498931.3"/>
</dbReference>
<dbReference type="SUPFAM" id="SSF74788">
    <property type="entry name" value="Cullin repeat-like"/>
    <property type="match status" value="1"/>
</dbReference>
<evidence type="ECO:0000256" key="2">
    <source>
        <dbReference type="ARBA" id="ARBA00022448"/>
    </source>
</evidence>
<feature type="domain" description="Exocyst complex subunit Exo70 C-terminal" evidence="5">
    <location>
        <begin position="314"/>
        <end position="661"/>
    </location>
</feature>
<reference evidence="6" key="1">
    <citation type="journal article" date="2013" name="Nat. Biotechnol.">
        <title>Draft genome sequence of chickpea (Cicer arietinum) provides a resource for trait improvement.</title>
        <authorList>
            <person name="Varshney R.K."/>
            <person name="Song C."/>
            <person name="Saxena R.K."/>
            <person name="Azam S."/>
            <person name="Yu S."/>
            <person name="Sharpe A.G."/>
            <person name="Cannon S."/>
            <person name="Baek J."/>
            <person name="Rosen B.D."/>
            <person name="Tar'an B."/>
            <person name="Millan T."/>
            <person name="Zhang X."/>
            <person name="Ramsay L.D."/>
            <person name="Iwata A."/>
            <person name="Wang Y."/>
            <person name="Nelson W."/>
            <person name="Farmer A.D."/>
            <person name="Gaur P.M."/>
            <person name="Soderlund C."/>
            <person name="Penmetsa R.V."/>
            <person name="Xu C."/>
            <person name="Bharti A.K."/>
            <person name="He W."/>
            <person name="Winter P."/>
            <person name="Zhao S."/>
            <person name="Hane J.K."/>
            <person name="Carrasquilla-Garcia N."/>
            <person name="Condie J.A."/>
            <person name="Upadhyaya H.D."/>
            <person name="Luo M.C."/>
            <person name="Thudi M."/>
            <person name="Gowda C.L."/>
            <person name="Singh N.P."/>
            <person name="Lichtenzveig J."/>
            <person name="Gali K.K."/>
            <person name="Rubio J."/>
            <person name="Nadarajan N."/>
            <person name="Dolezel J."/>
            <person name="Bansal K.C."/>
            <person name="Xu X."/>
            <person name="Edwards D."/>
            <person name="Zhang G."/>
            <person name="Kahl G."/>
            <person name="Gil J."/>
            <person name="Singh K.B."/>
            <person name="Datta S.K."/>
            <person name="Jackson S.A."/>
            <person name="Wang J."/>
            <person name="Cook D.R."/>
        </authorList>
    </citation>
    <scope>NUCLEOTIDE SEQUENCE [LARGE SCALE GENOMIC DNA]</scope>
    <source>
        <strain evidence="6">cv. CDC Frontier</strain>
    </source>
</reference>
<evidence type="ECO:0000256" key="3">
    <source>
        <dbReference type="RuleBase" id="RU365026"/>
    </source>
</evidence>
<dbReference type="AlphaFoldDB" id="A0A1S2Y426"/>
<dbReference type="GO" id="GO:0015031">
    <property type="term" value="P:protein transport"/>
    <property type="evidence" value="ECO:0007669"/>
    <property type="project" value="UniProtKB-KW"/>
</dbReference>
<keyword evidence="6" id="KW-1185">Reference proteome</keyword>
<keyword evidence="3" id="KW-0268">Exocytosis</keyword>
<dbReference type="GO" id="GO:0006887">
    <property type="term" value="P:exocytosis"/>
    <property type="evidence" value="ECO:0007669"/>
    <property type="project" value="UniProtKB-KW"/>
</dbReference>